<dbReference type="AlphaFoldDB" id="A0A8D9E7C0"/>
<evidence type="ECO:0000313" key="1">
    <source>
        <dbReference type="EMBL" id="CAG6743231.1"/>
    </source>
</evidence>
<accession>A0A8D9E7C0</accession>
<dbReference type="EMBL" id="HBUF01444953">
    <property type="protein sequence ID" value="CAG6743231.1"/>
    <property type="molecule type" value="Transcribed_RNA"/>
</dbReference>
<proteinExistence type="predicted"/>
<protein>
    <submittedName>
        <fullName evidence="1">Uncharacterized protein</fullName>
    </submittedName>
</protein>
<sequence length="116" mass="13596">MDLITLLLTAVLSFIPASYFFKFFSRRFKFIRLINKLPGPPALPLLSKFLTPCGGWKHQTGRFCTTILHSVLAIRKKQYNIYSELLRLVDTYGDFLAFNFSRKKRLHSCIMQIIEY</sequence>
<organism evidence="1">
    <name type="scientific">Cacopsylla melanoneura</name>
    <dbReference type="NCBI Taxonomy" id="428564"/>
    <lineage>
        <taxon>Eukaryota</taxon>
        <taxon>Metazoa</taxon>
        <taxon>Ecdysozoa</taxon>
        <taxon>Arthropoda</taxon>
        <taxon>Hexapoda</taxon>
        <taxon>Insecta</taxon>
        <taxon>Pterygota</taxon>
        <taxon>Neoptera</taxon>
        <taxon>Paraneoptera</taxon>
        <taxon>Hemiptera</taxon>
        <taxon>Sternorrhyncha</taxon>
        <taxon>Psylloidea</taxon>
        <taxon>Psyllidae</taxon>
        <taxon>Psyllinae</taxon>
        <taxon>Cacopsylla</taxon>
    </lineage>
</organism>
<name>A0A8D9E7C0_9HEMI</name>
<reference evidence="1" key="1">
    <citation type="submission" date="2021-05" db="EMBL/GenBank/DDBJ databases">
        <authorList>
            <person name="Alioto T."/>
            <person name="Alioto T."/>
            <person name="Gomez Garrido J."/>
        </authorList>
    </citation>
    <scope>NUCLEOTIDE SEQUENCE</scope>
</reference>